<evidence type="ECO:0000313" key="2">
    <source>
        <dbReference type="EMBL" id="KGR06119.1"/>
    </source>
</evidence>
<feature type="non-terminal residue" evidence="2">
    <location>
        <position position="22"/>
    </location>
</feature>
<dbReference type="EMBL" id="AJIX01000037">
    <property type="protein sequence ID" value="KGR06119.1"/>
    <property type="molecule type" value="Genomic_DNA"/>
</dbReference>
<comment type="caution">
    <text evidence="2">The sequence shown here is derived from an EMBL/GenBank/DDBJ whole genome shotgun (WGS) entry which is preliminary data.</text>
</comment>
<gene>
    <name evidence="2" type="ORF">MG3_04939</name>
</gene>
<evidence type="ECO:0000256" key="1">
    <source>
        <dbReference type="SAM" id="MobiDB-lite"/>
    </source>
</evidence>
<dbReference type="AlphaFoldDB" id="A0AB34PN04"/>
<accession>A0AB34PN04</accession>
<reference evidence="2 3" key="1">
    <citation type="submission" date="2013-12" db="EMBL/GenBank/DDBJ databases">
        <title>The Genome Sequence of Candida albicans P78048.</title>
        <authorList>
            <consortium name="The Broad Institute Genome Sequencing Platform"/>
            <consortium name="The Broad Institute Genome Sequencing Center for Infectious Disease"/>
            <person name="Cuomo C."/>
            <person name="Bennett R."/>
            <person name="Hirakawa M."/>
            <person name="Noverr M."/>
            <person name="Mitchell A."/>
            <person name="Young S.K."/>
            <person name="Zeng Q."/>
            <person name="Gargeya S."/>
            <person name="Fitzgerald M."/>
            <person name="Abouelleil A."/>
            <person name="Alvarado L."/>
            <person name="Berlin A.M."/>
            <person name="Chapman S.B."/>
            <person name="Dewar J."/>
            <person name="Goldberg J."/>
            <person name="Griggs A."/>
            <person name="Gujja S."/>
            <person name="Hansen M."/>
            <person name="Howarth C."/>
            <person name="Imamovic A."/>
            <person name="Larimer J."/>
            <person name="McCowan C."/>
            <person name="Murphy C."/>
            <person name="Pearson M."/>
            <person name="Priest M."/>
            <person name="Roberts A."/>
            <person name="Saif S."/>
            <person name="Shea T."/>
            <person name="Sykes S."/>
            <person name="Wortman J."/>
            <person name="Nusbaum C."/>
            <person name="Birren B."/>
        </authorList>
    </citation>
    <scope>NUCLEOTIDE SEQUENCE [LARGE SCALE GENOMIC DNA]</scope>
    <source>
        <strain evidence="2 3">P78048</strain>
    </source>
</reference>
<protein>
    <submittedName>
        <fullName evidence="2">Uncharacterized protein</fullName>
    </submittedName>
</protein>
<name>A0AB34PN04_CANAX</name>
<evidence type="ECO:0000313" key="3">
    <source>
        <dbReference type="Proteomes" id="UP000030161"/>
    </source>
</evidence>
<dbReference type="Proteomes" id="UP000030161">
    <property type="component" value="Unassembled WGS sequence"/>
</dbReference>
<organism evidence="2 3">
    <name type="scientific">Candida albicans P78048</name>
    <dbReference type="NCBI Taxonomy" id="1094989"/>
    <lineage>
        <taxon>Eukaryota</taxon>
        <taxon>Fungi</taxon>
        <taxon>Dikarya</taxon>
        <taxon>Ascomycota</taxon>
        <taxon>Saccharomycotina</taxon>
        <taxon>Pichiomycetes</taxon>
        <taxon>Debaryomycetaceae</taxon>
        <taxon>Candida/Lodderomyces clade</taxon>
        <taxon>Candida</taxon>
    </lineage>
</organism>
<sequence>MSFYNTNTNYSPSFNQLSPPLP</sequence>
<proteinExistence type="predicted"/>
<feature type="region of interest" description="Disordered" evidence="1">
    <location>
        <begin position="1"/>
        <end position="22"/>
    </location>
</feature>